<name>A0A8H5H200_9AGAR</name>
<proteinExistence type="predicted"/>
<sequence length="86" mass="9122">MLPLTVSISPPPGSVFIGVDTDLTDMADRSYLSALMATGISDFFGRNVASGEVENKSMAPTTKVIRVVSSGLALRVGLSRADFRRC</sequence>
<dbReference type="EMBL" id="JAACJM010000001">
    <property type="protein sequence ID" value="KAF5375238.1"/>
    <property type="molecule type" value="Genomic_DNA"/>
</dbReference>
<protein>
    <submittedName>
        <fullName evidence="1">Uncharacterized protein</fullName>
    </submittedName>
</protein>
<dbReference type="Proteomes" id="UP000559256">
    <property type="component" value="Unassembled WGS sequence"/>
</dbReference>
<organism evidence="1 2">
    <name type="scientific">Tetrapyrgos nigripes</name>
    <dbReference type="NCBI Taxonomy" id="182062"/>
    <lineage>
        <taxon>Eukaryota</taxon>
        <taxon>Fungi</taxon>
        <taxon>Dikarya</taxon>
        <taxon>Basidiomycota</taxon>
        <taxon>Agaricomycotina</taxon>
        <taxon>Agaricomycetes</taxon>
        <taxon>Agaricomycetidae</taxon>
        <taxon>Agaricales</taxon>
        <taxon>Marasmiineae</taxon>
        <taxon>Marasmiaceae</taxon>
        <taxon>Tetrapyrgos</taxon>
    </lineage>
</organism>
<dbReference type="AlphaFoldDB" id="A0A8H5H200"/>
<keyword evidence="2" id="KW-1185">Reference proteome</keyword>
<reference evidence="1 2" key="1">
    <citation type="journal article" date="2020" name="ISME J.">
        <title>Uncovering the hidden diversity of litter-decomposition mechanisms in mushroom-forming fungi.</title>
        <authorList>
            <person name="Floudas D."/>
            <person name="Bentzer J."/>
            <person name="Ahren D."/>
            <person name="Johansson T."/>
            <person name="Persson P."/>
            <person name="Tunlid A."/>
        </authorList>
    </citation>
    <scope>NUCLEOTIDE SEQUENCE [LARGE SCALE GENOMIC DNA]</scope>
    <source>
        <strain evidence="1 2">CBS 291.85</strain>
    </source>
</reference>
<evidence type="ECO:0000313" key="2">
    <source>
        <dbReference type="Proteomes" id="UP000559256"/>
    </source>
</evidence>
<comment type="caution">
    <text evidence="1">The sequence shown here is derived from an EMBL/GenBank/DDBJ whole genome shotgun (WGS) entry which is preliminary data.</text>
</comment>
<accession>A0A8H5H200</accession>
<gene>
    <name evidence="1" type="ORF">D9758_000518</name>
</gene>
<evidence type="ECO:0000313" key="1">
    <source>
        <dbReference type="EMBL" id="KAF5375238.1"/>
    </source>
</evidence>